<sequence length="119" mass="13748">MGEIVRLVARSQLEIRRRSTDSVIEARHRDIDGRWTERQYKRGFVHARLVVLFCGLCEMANVRCNEAIARCSTFRRENLASAVEIVMRLPCSTAIVMRVFQELYQYQMGNTCSLGGTFQ</sequence>
<evidence type="ECO:0000313" key="1">
    <source>
        <dbReference type="EMBL" id="KAF0731306.1"/>
    </source>
</evidence>
<evidence type="ECO:0000313" key="2">
    <source>
        <dbReference type="Proteomes" id="UP000481153"/>
    </source>
</evidence>
<dbReference type="Proteomes" id="UP000481153">
    <property type="component" value="Unassembled WGS sequence"/>
</dbReference>
<dbReference type="AlphaFoldDB" id="A0A6G0WV24"/>
<protein>
    <submittedName>
        <fullName evidence="1">Uncharacterized protein</fullName>
    </submittedName>
</protein>
<organism evidence="1 2">
    <name type="scientific">Aphanomyces euteiches</name>
    <dbReference type="NCBI Taxonomy" id="100861"/>
    <lineage>
        <taxon>Eukaryota</taxon>
        <taxon>Sar</taxon>
        <taxon>Stramenopiles</taxon>
        <taxon>Oomycota</taxon>
        <taxon>Saprolegniomycetes</taxon>
        <taxon>Saprolegniales</taxon>
        <taxon>Verrucalvaceae</taxon>
        <taxon>Aphanomyces</taxon>
    </lineage>
</organism>
<gene>
    <name evidence="1" type="ORF">Ae201684_011370</name>
</gene>
<dbReference type="EMBL" id="VJMJ01000144">
    <property type="protein sequence ID" value="KAF0731306.1"/>
    <property type="molecule type" value="Genomic_DNA"/>
</dbReference>
<keyword evidence="2" id="KW-1185">Reference proteome</keyword>
<accession>A0A6G0WV24</accession>
<comment type="caution">
    <text evidence="1">The sequence shown here is derived from an EMBL/GenBank/DDBJ whole genome shotgun (WGS) entry which is preliminary data.</text>
</comment>
<name>A0A6G0WV24_9STRA</name>
<reference evidence="1 2" key="1">
    <citation type="submission" date="2019-07" db="EMBL/GenBank/DDBJ databases">
        <title>Genomics analysis of Aphanomyces spp. identifies a new class of oomycete effector associated with host adaptation.</title>
        <authorList>
            <person name="Gaulin E."/>
        </authorList>
    </citation>
    <scope>NUCLEOTIDE SEQUENCE [LARGE SCALE GENOMIC DNA]</scope>
    <source>
        <strain evidence="1 2">ATCC 201684</strain>
    </source>
</reference>
<proteinExistence type="predicted"/>